<dbReference type="SUPFAM" id="SSF143081">
    <property type="entry name" value="BB1717-like"/>
    <property type="match status" value="1"/>
</dbReference>
<name>A0A2Z4AEN0_9BACT</name>
<dbReference type="GO" id="GO:0016829">
    <property type="term" value="F:lyase activity"/>
    <property type="evidence" value="ECO:0007669"/>
    <property type="project" value="UniProtKB-KW"/>
</dbReference>
<comment type="similarity">
    <text evidence="1 8">Belongs to the SOS response-associated peptidase family.</text>
</comment>
<dbReference type="GO" id="GO:0006508">
    <property type="term" value="P:proteolysis"/>
    <property type="evidence" value="ECO:0007669"/>
    <property type="project" value="UniProtKB-KW"/>
</dbReference>
<dbReference type="AlphaFoldDB" id="A0A2Z4AEN0"/>
<dbReference type="EMBL" id="CP029803">
    <property type="protein sequence ID" value="AWT60819.1"/>
    <property type="molecule type" value="Genomic_DNA"/>
</dbReference>
<feature type="region of interest" description="Disordered" evidence="9">
    <location>
        <begin position="217"/>
        <end position="249"/>
    </location>
</feature>
<evidence type="ECO:0000256" key="8">
    <source>
        <dbReference type="RuleBase" id="RU364100"/>
    </source>
</evidence>
<sequence>MCGRYALTIQPAELSQRFLLRETSEEFTTTLKPRFNICPGQTVTAVRTSCKDRLREGVNLSWGLVPPWATTFKVGYKMINARKESVADKPAFRAAFNHRRCIIPATGFYEWQNQGSGKLKQPFFFSLKGNEPMALAGLWERWQDSAGINRETCAILTTSANKIMQDVHHRMPVILEEKSFDLWLDPTIAGRARLKSLFHPISPEKISRFPVSKLVNNPKNDGPELLKEVRPEPQSTCLQGSLFPDLDDD</sequence>
<dbReference type="GO" id="GO:0008233">
    <property type="term" value="F:peptidase activity"/>
    <property type="evidence" value="ECO:0007669"/>
    <property type="project" value="UniProtKB-KW"/>
</dbReference>
<organism evidence="10 11">
    <name type="scientific">Candidatus Moanibacter tarae</name>
    <dbReference type="NCBI Taxonomy" id="2200854"/>
    <lineage>
        <taxon>Bacteria</taxon>
        <taxon>Pseudomonadati</taxon>
        <taxon>Verrucomicrobiota</taxon>
        <taxon>Opitutia</taxon>
        <taxon>Puniceicoccales</taxon>
        <taxon>Puniceicoccales incertae sedis</taxon>
        <taxon>Candidatus Moanibacter</taxon>
    </lineage>
</organism>
<dbReference type="Pfam" id="PF02586">
    <property type="entry name" value="SRAP"/>
    <property type="match status" value="1"/>
</dbReference>
<evidence type="ECO:0000256" key="9">
    <source>
        <dbReference type="SAM" id="MobiDB-lite"/>
    </source>
</evidence>
<evidence type="ECO:0000256" key="4">
    <source>
        <dbReference type="ARBA" id="ARBA00022801"/>
    </source>
</evidence>
<keyword evidence="3" id="KW-0227">DNA damage</keyword>
<dbReference type="PANTHER" id="PTHR13604">
    <property type="entry name" value="DC12-RELATED"/>
    <property type="match status" value="1"/>
</dbReference>
<reference evidence="10 11" key="1">
    <citation type="submission" date="2018-06" db="EMBL/GenBank/DDBJ databases">
        <title>Draft Genome Sequence of a Novel Marine Bacterium Related to the Verrucomicrobia.</title>
        <authorList>
            <person name="Vosseberg J."/>
            <person name="Martijn J."/>
            <person name="Ettema T.J.G."/>
        </authorList>
    </citation>
    <scope>NUCLEOTIDE SEQUENCE [LARGE SCALE GENOMIC DNA]</scope>
    <source>
        <strain evidence="10">TARA_B100001123</strain>
    </source>
</reference>
<dbReference type="Proteomes" id="UP000247465">
    <property type="component" value="Chromosome"/>
</dbReference>
<gene>
    <name evidence="10" type="primary">yedK</name>
    <name evidence="10" type="ORF">DF168_02041</name>
</gene>
<dbReference type="InterPro" id="IPR003738">
    <property type="entry name" value="SRAP"/>
</dbReference>
<dbReference type="Gene3D" id="3.90.1680.10">
    <property type="entry name" value="SOS response associated peptidase-like"/>
    <property type="match status" value="1"/>
</dbReference>
<dbReference type="PANTHER" id="PTHR13604:SF0">
    <property type="entry name" value="ABASIC SITE PROCESSING PROTEIN HMCES"/>
    <property type="match status" value="1"/>
</dbReference>
<protein>
    <recommendedName>
        <fullName evidence="8">Abasic site processing protein</fullName>
        <ecNumber evidence="8">3.4.-.-</ecNumber>
    </recommendedName>
</protein>
<dbReference type="GO" id="GO:0003697">
    <property type="term" value="F:single-stranded DNA binding"/>
    <property type="evidence" value="ECO:0007669"/>
    <property type="project" value="InterPro"/>
</dbReference>
<keyword evidence="2 8" id="KW-0645">Protease</keyword>
<evidence type="ECO:0000313" key="10">
    <source>
        <dbReference type="EMBL" id="AWT60819.1"/>
    </source>
</evidence>
<keyword evidence="5" id="KW-0190">Covalent protein-DNA linkage</keyword>
<keyword evidence="4 8" id="KW-0378">Hydrolase</keyword>
<accession>A0A2Z4AEN0</accession>
<evidence type="ECO:0000256" key="2">
    <source>
        <dbReference type="ARBA" id="ARBA00022670"/>
    </source>
</evidence>
<proteinExistence type="inferred from homology"/>
<evidence type="ECO:0000256" key="1">
    <source>
        <dbReference type="ARBA" id="ARBA00008136"/>
    </source>
</evidence>
<keyword evidence="6" id="KW-0238">DNA-binding</keyword>
<dbReference type="InterPro" id="IPR036590">
    <property type="entry name" value="SRAP-like"/>
</dbReference>
<dbReference type="KEGG" id="mtar:DF168_02041"/>
<keyword evidence="7" id="KW-0456">Lyase</keyword>
<evidence type="ECO:0000256" key="5">
    <source>
        <dbReference type="ARBA" id="ARBA00023124"/>
    </source>
</evidence>
<evidence type="ECO:0000313" key="11">
    <source>
        <dbReference type="Proteomes" id="UP000247465"/>
    </source>
</evidence>
<evidence type="ECO:0000256" key="3">
    <source>
        <dbReference type="ARBA" id="ARBA00022763"/>
    </source>
</evidence>
<dbReference type="EC" id="3.4.-.-" evidence="8"/>
<evidence type="ECO:0000256" key="7">
    <source>
        <dbReference type="ARBA" id="ARBA00023239"/>
    </source>
</evidence>
<feature type="compositionally biased region" description="Basic and acidic residues" evidence="9">
    <location>
        <begin position="221"/>
        <end position="231"/>
    </location>
</feature>
<dbReference type="GO" id="GO:0106300">
    <property type="term" value="P:protein-DNA covalent cross-linking repair"/>
    <property type="evidence" value="ECO:0007669"/>
    <property type="project" value="InterPro"/>
</dbReference>
<evidence type="ECO:0000256" key="6">
    <source>
        <dbReference type="ARBA" id="ARBA00023125"/>
    </source>
</evidence>